<evidence type="ECO:0000313" key="2">
    <source>
        <dbReference type="Proteomes" id="UP000317371"/>
    </source>
</evidence>
<gene>
    <name evidence="1" type="ORF">FKZ61_05305</name>
</gene>
<keyword evidence="2" id="KW-1185">Reference proteome</keyword>
<protein>
    <submittedName>
        <fullName evidence="1">GxxExxY protein</fullName>
    </submittedName>
</protein>
<sequence length="126" mass="13989">MTEDEISRIIVRCAIEVHRTLGGPGLLESVYEEALAWELAQAGLRVERQVSLPIPYKGQTLASPLRIDLLVDGKVIVECKATAKYNEVFEAQTLTYLRLTGLKLGMVINFGERLVKDGIHRVVNGL</sequence>
<dbReference type="EMBL" id="VIGC01000005">
    <property type="protein sequence ID" value="TQE97052.1"/>
    <property type="molecule type" value="Genomic_DNA"/>
</dbReference>
<reference evidence="1 2" key="1">
    <citation type="submission" date="2019-06" db="EMBL/GenBank/DDBJ databases">
        <title>Genome sequence of Litorilinea aerophila BAA-2444.</title>
        <authorList>
            <person name="Maclea K.S."/>
            <person name="Maurais E.G."/>
            <person name="Iannazzi L.C."/>
        </authorList>
    </citation>
    <scope>NUCLEOTIDE SEQUENCE [LARGE SCALE GENOMIC DNA]</scope>
    <source>
        <strain evidence="1 2">ATCC BAA-2444</strain>
    </source>
</reference>
<comment type="caution">
    <text evidence="1">The sequence shown here is derived from an EMBL/GenBank/DDBJ whole genome shotgun (WGS) entry which is preliminary data.</text>
</comment>
<proteinExistence type="predicted"/>
<dbReference type="Proteomes" id="UP000317371">
    <property type="component" value="Unassembled WGS sequence"/>
</dbReference>
<dbReference type="AlphaFoldDB" id="A0A540VK13"/>
<dbReference type="NCBIfam" id="TIGR04256">
    <property type="entry name" value="GxxExxY"/>
    <property type="match status" value="1"/>
</dbReference>
<dbReference type="Pfam" id="PF13366">
    <property type="entry name" value="PDDEXK_3"/>
    <property type="match status" value="1"/>
</dbReference>
<name>A0A540VK13_9CHLR</name>
<evidence type="ECO:0000313" key="1">
    <source>
        <dbReference type="EMBL" id="TQE97052.1"/>
    </source>
</evidence>
<dbReference type="RefSeq" id="WP_141609037.1">
    <property type="nucleotide sequence ID" value="NZ_VIGC02000005.1"/>
</dbReference>
<dbReference type="OrthoDB" id="9806869at2"/>
<organism evidence="1 2">
    <name type="scientific">Litorilinea aerophila</name>
    <dbReference type="NCBI Taxonomy" id="1204385"/>
    <lineage>
        <taxon>Bacteria</taxon>
        <taxon>Bacillati</taxon>
        <taxon>Chloroflexota</taxon>
        <taxon>Caldilineae</taxon>
        <taxon>Caldilineales</taxon>
        <taxon>Caldilineaceae</taxon>
        <taxon>Litorilinea</taxon>
    </lineage>
</organism>
<dbReference type="InParanoid" id="A0A540VK13"/>
<accession>A0A540VK13</accession>
<dbReference type="InterPro" id="IPR026350">
    <property type="entry name" value="GxxExxY"/>
</dbReference>